<dbReference type="Pfam" id="PF01725">
    <property type="entry name" value="Ham1p_like"/>
    <property type="match status" value="2"/>
</dbReference>
<dbReference type="InterPro" id="IPR020922">
    <property type="entry name" value="dITP/XTP_pyrophosphatase"/>
</dbReference>
<keyword evidence="9" id="KW-1185">Reference proteome</keyword>
<comment type="similarity">
    <text evidence="1 7">Belongs to the HAM1 NTPase family.</text>
</comment>
<dbReference type="InterPro" id="IPR029001">
    <property type="entry name" value="ITPase-like_fam"/>
</dbReference>
<protein>
    <recommendedName>
        <fullName evidence="7">dITP/XTP pyrophosphatase</fullName>
        <ecNumber evidence="7">3.6.1.66</ecNumber>
    </recommendedName>
    <alternativeName>
        <fullName evidence="7">Non-canonical purine NTP pyrophosphatase</fullName>
    </alternativeName>
    <alternativeName>
        <fullName evidence="7">Non-standard purine NTP pyrophosphatase</fullName>
    </alternativeName>
    <alternativeName>
        <fullName evidence="7">Nucleoside-triphosphate diphosphatase</fullName>
    </alternativeName>
    <alternativeName>
        <fullName evidence="7">Nucleoside-triphosphate pyrophosphatase</fullName>
        <shortName evidence="7">NTPase</shortName>
    </alternativeName>
</protein>
<keyword evidence="5 7" id="KW-0460">Magnesium</keyword>
<comment type="catalytic activity">
    <reaction evidence="7">
        <text>dITP + H2O = dIMP + diphosphate + H(+)</text>
        <dbReference type="Rhea" id="RHEA:28342"/>
        <dbReference type="ChEBI" id="CHEBI:15377"/>
        <dbReference type="ChEBI" id="CHEBI:15378"/>
        <dbReference type="ChEBI" id="CHEBI:33019"/>
        <dbReference type="ChEBI" id="CHEBI:61194"/>
        <dbReference type="ChEBI" id="CHEBI:61382"/>
        <dbReference type="EC" id="3.6.1.66"/>
    </reaction>
</comment>
<comment type="caution">
    <text evidence="7">Lacks conserved residue(s) required for the propagation of feature annotation.</text>
</comment>
<comment type="subunit">
    <text evidence="7">Homodimer.</text>
</comment>
<dbReference type="EMBL" id="CP044427">
    <property type="protein sequence ID" value="QFG67888.1"/>
    <property type="molecule type" value="Genomic_DNA"/>
</dbReference>
<dbReference type="PANTHER" id="PTHR11067:SF9">
    <property type="entry name" value="INOSINE TRIPHOSPHATE PYROPHOSPHATASE"/>
    <property type="match status" value="1"/>
</dbReference>
<feature type="active site" description="Proton acceptor" evidence="7">
    <location>
        <position position="77"/>
    </location>
</feature>
<evidence type="ECO:0000256" key="1">
    <source>
        <dbReference type="ARBA" id="ARBA00008023"/>
    </source>
</evidence>
<dbReference type="KEGG" id="serw:FY030_03345"/>
<evidence type="ECO:0000256" key="4">
    <source>
        <dbReference type="ARBA" id="ARBA00022801"/>
    </source>
</evidence>
<dbReference type="PANTHER" id="PTHR11067">
    <property type="entry name" value="INOSINE TRIPHOSPHATE PYROPHOSPHATASE/HAM1 PROTEIN"/>
    <property type="match status" value="1"/>
</dbReference>
<proteinExistence type="inferred from homology"/>
<evidence type="ECO:0000313" key="8">
    <source>
        <dbReference type="EMBL" id="QFG67888.1"/>
    </source>
</evidence>
<feature type="binding site" evidence="7">
    <location>
        <begin position="219"/>
        <end position="220"/>
    </location>
    <ligand>
        <name>substrate</name>
    </ligand>
</feature>
<evidence type="ECO:0000313" key="9">
    <source>
        <dbReference type="Proteomes" id="UP000326546"/>
    </source>
</evidence>
<dbReference type="EC" id="3.6.1.66" evidence="7"/>
<dbReference type="GO" id="GO:0017111">
    <property type="term" value="F:ribonucleoside triphosphate phosphatase activity"/>
    <property type="evidence" value="ECO:0007669"/>
    <property type="project" value="InterPro"/>
</dbReference>
<comment type="cofactor">
    <cofactor evidence="7">
        <name>Mg(2+)</name>
        <dbReference type="ChEBI" id="CHEBI:18420"/>
    </cofactor>
    <text evidence="7">Binds 1 Mg(2+) ion per subunit.</text>
</comment>
<feature type="binding site" evidence="7">
    <location>
        <position position="214"/>
    </location>
    <ligand>
        <name>substrate</name>
    </ligand>
</feature>
<accession>A0A5J6V2F3</accession>
<dbReference type="GO" id="GO:0009146">
    <property type="term" value="P:purine nucleoside triphosphate catabolic process"/>
    <property type="evidence" value="ECO:0007669"/>
    <property type="project" value="UniProtKB-UniRule"/>
</dbReference>
<dbReference type="GO" id="GO:0005829">
    <property type="term" value="C:cytosol"/>
    <property type="evidence" value="ECO:0007669"/>
    <property type="project" value="TreeGrafter"/>
</dbReference>
<dbReference type="SUPFAM" id="SSF52972">
    <property type="entry name" value="ITPase-like"/>
    <property type="match status" value="1"/>
</dbReference>
<feature type="binding site" evidence="7">
    <location>
        <begin position="11"/>
        <end position="16"/>
    </location>
    <ligand>
        <name>substrate</name>
    </ligand>
</feature>
<dbReference type="GO" id="GO:0009117">
    <property type="term" value="P:nucleotide metabolic process"/>
    <property type="evidence" value="ECO:0007669"/>
    <property type="project" value="UniProtKB-KW"/>
</dbReference>
<evidence type="ECO:0000256" key="5">
    <source>
        <dbReference type="ARBA" id="ARBA00022842"/>
    </source>
</evidence>
<dbReference type="GO" id="GO:0000166">
    <property type="term" value="F:nucleotide binding"/>
    <property type="evidence" value="ECO:0007669"/>
    <property type="project" value="UniProtKB-KW"/>
</dbReference>
<dbReference type="GO" id="GO:0035870">
    <property type="term" value="F:dITP diphosphatase activity"/>
    <property type="evidence" value="ECO:0007669"/>
    <property type="project" value="UniProtKB-UniRule"/>
</dbReference>
<keyword evidence="4 7" id="KW-0378">Hydrolase</keyword>
<feature type="binding site" evidence="7">
    <location>
        <position position="77"/>
    </location>
    <ligand>
        <name>Mg(2+)</name>
        <dbReference type="ChEBI" id="CHEBI:18420"/>
    </ligand>
</feature>
<dbReference type="HAMAP" id="MF_01405">
    <property type="entry name" value="Non_canon_purine_NTPase"/>
    <property type="match status" value="1"/>
</dbReference>
<dbReference type="AlphaFoldDB" id="A0A5J6V2F3"/>
<dbReference type="GO" id="GO:0036220">
    <property type="term" value="F:ITP diphosphatase activity"/>
    <property type="evidence" value="ECO:0007669"/>
    <property type="project" value="UniProtKB-UniRule"/>
</dbReference>
<feature type="binding site" evidence="7">
    <location>
        <begin position="192"/>
        <end position="195"/>
    </location>
    <ligand>
        <name>substrate</name>
    </ligand>
</feature>
<keyword evidence="3 7" id="KW-0547">Nucleotide-binding</keyword>
<dbReference type="InterPro" id="IPR002637">
    <property type="entry name" value="RdgB/HAM1"/>
</dbReference>
<gene>
    <name evidence="8" type="ORF">FY030_03345</name>
</gene>
<reference evidence="8 9" key="1">
    <citation type="submission" date="2019-09" db="EMBL/GenBank/DDBJ databases">
        <title>Serinicoccus pratensis sp. nov., isolated from meadow soil.</title>
        <authorList>
            <person name="Zhang W."/>
        </authorList>
    </citation>
    <scope>NUCLEOTIDE SEQUENCE [LARGE SCALE GENOMIC DNA]</scope>
    <source>
        <strain evidence="8 9">W204</strain>
    </source>
</reference>
<evidence type="ECO:0000256" key="7">
    <source>
        <dbReference type="HAMAP-Rule" id="MF_01405"/>
    </source>
</evidence>
<keyword evidence="2 7" id="KW-0479">Metal-binding</keyword>
<comment type="function">
    <text evidence="7">Pyrophosphatase that catalyzes the hydrolysis of nucleoside triphosphates to their monophosphate derivatives, with a high preference for the non-canonical purine nucleotides XTP (xanthosine triphosphate), dITP (deoxyinosine triphosphate) and ITP. Seems to function as a house-cleaning enzyme that removes non-canonical purine nucleotides from the nucleotide pool, thus preventing their incorporation into DNA/RNA and avoiding chromosomal lesions.</text>
</comment>
<dbReference type="GO" id="GO:0036222">
    <property type="term" value="F:XTP diphosphatase activity"/>
    <property type="evidence" value="ECO:0007669"/>
    <property type="project" value="UniProtKB-UniRule"/>
</dbReference>
<comment type="catalytic activity">
    <reaction evidence="7">
        <text>ITP + H2O = IMP + diphosphate + H(+)</text>
        <dbReference type="Rhea" id="RHEA:29399"/>
        <dbReference type="ChEBI" id="CHEBI:15377"/>
        <dbReference type="ChEBI" id="CHEBI:15378"/>
        <dbReference type="ChEBI" id="CHEBI:33019"/>
        <dbReference type="ChEBI" id="CHEBI:58053"/>
        <dbReference type="ChEBI" id="CHEBI:61402"/>
        <dbReference type="EC" id="3.6.1.66"/>
    </reaction>
</comment>
<sequence length="236" mass="23862">MVSERRLVLATRNGHKVGELREILADVLRTTGLELVGLDAFAGLEDVVESGVTFAENALLKARYAAASTGLPALADDSGLAVDVLGGAPGVFSARWAGPLAQATGVAKDEANNRLLLAQLADVPDEYRGAGFVCAAALVVPGRGGVEGEAGRAAGSGGAGGGVGGGVAATEVVREGTCRGVLAREPRGANGFGYDPLLVRPDGRTLAEHTAGEKNAISHRGAAFRELAGDIERLLG</sequence>
<dbReference type="OrthoDB" id="9807456at2"/>
<evidence type="ECO:0000256" key="6">
    <source>
        <dbReference type="ARBA" id="ARBA00023080"/>
    </source>
</evidence>
<comment type="catalytic activity">
    <reaction evidence="7">
        <text>XTP + H2O = XMP + diphosphate + H(+)</text>
        <dbReference type="Rhea" id="RHEA:28610"/>
        <dbReference type="ChEBI" id="CHEBI:15377"/>
        <dbReference type="ChEBI" id="CHEBI:15378"/>
        <dbReference type="ChEBI" id="CHEBI:33019"/>
        <dbReference type="ChEBI" id="CHEBI:57464"/>
        <dbReference type="ChEBI" id="CHEBI:61314"/>
        <dbReference type="EC" id="3.6.1.66"/>
    </reaction>
</comment>
<dbReference type="RefSeq" id="WP_158060280.1">
    <property type="nucleotide sequence ID" value="NZ_CP044427.1"/>
</dbReference>
<dbReference type="Proteomes" id="UP000326546">
    <property type="component" value="Chromosome"/>
</dbReference>
<dbReference type="CDD" id="cd00515">
    <property type="entry name" value="HAM1"/>
    <property type="match status" value="1"/>
</dbReference>
<name>A0A5J6V2F3_9MICO</name>
<keyword evidence="6 7" id="KW-0546">Nucleotide metabolism</keyword>
<dbReference type="Gene3D" id="3.90.950.10">
    <property type="match status" value="1"/>
</dbReference>
<organism evidence="8 9">
    <name type="scientific">Ornithinimicrobium pratense</name>
    <dbReference type="NCBI Taxonomy" id="2593973"/>
    <lineage>
        <taxon>Bacteria</taxon>
        <taxon>Bacillati</taxon>
        <taxon>Actinomycetota</taxon>
        <taxon>Actinomycetes</taxon>
        <taxon>Micrococcales</taxon>
        <taxon>Ornithinimicrobiaceae</taxon>
        <taxon>Ornithinimicrobium</taxon>
    </lineage>
</organism>
<feature type="binding site" evidence="7">
    <location>
        <position position="78"/>
    </location>
    <ligand>
        <name>substrate</name>
    </ligand>
</feature>
<evidence type="ECO:0000256" key="3">
    <source>
        <dbReference type="ARBA" id="ARBA00022741"/>
    </source>
</evidence>
<evidence type="ECO:0000256" key="2">
    <source>
        <dbReference type="ARBA" id="ARBA00022723"/>
    </source>
</evidence>
<dbReference type="GO" id="GO:0046872">
    <property type="term" value="F:metal ion binding"/>
    <property type="evidence" value="ECO:0007669"/>
    <property type="project" value="UniProtKB-KW"/>
</dbReference>